<dbReference type="CDD" id="cd17039">
    <property type="entry name" value="Ubl_ubiquitin_like"/>
    <property type="match status" value="1"/>
</dbReference>
<dbReference type="OrthoDB" id="3561125at2759"/>
<dbReference type="Proteomes" id="UP000283530">
    <property type="component" value="Unassembled WGS sequence"/>
</dbReference>
<dbReference type="Pfam" id="PF00240">
    <property type="entry name" value="ubiquitin"/>
    <property type="match status" value="1"/>
</dbReference>
<organism evidence="2 3">
    <name type="scientific">Cinnamomum micranthum f. kanehirae</name>
    <dbReference type="NCBI Taxonomy" id="337451"/>
    <lineage>
        <taxon>Eukaryota</taxon>
        <taxon>Viridiplantae</taxon>
        <taxon>Streptophyta</taxon>
        <taxon>Embryophyta</taxon>
        <taxon>Tracheophyta</taxon>
        <taxon>Spermatophyta</taxon>
        <taxon>Magnoliopsida</taxon>
        <taxon>Magnoliidae</taxon>
        <taxon>Laurales</taxon>
        <taxon>Lauraceae</taxon>
        <taxon>Cinnamomum</taxon>
    </lineage>
</organism>
<reference evidence="2 3" key="1">
    <citation type="journal article" date="2019" name="Nat. Plants">
        <title>Stout camphor tree genome fills gaps in understanding of flowering plant genome evolution.</title>
        <authorList>
            <person name="Chaw S.M."/>
            <person name="Liu Y.C."/>
            <person name="Wu Y.W."/>
            <person name="Wang H.Y."/>
            <person name="Lin C.I."/>
            <person name="Wu C.S."/>
            <person name="Ke H.M."/>
            <person name="Chang L.Y."/>
            <person name="Hsu C.Y."/>
            <person name="Yang H.T."/>
            <person name="Sudianto E."/>
            <person name="Hsu M.H."/>
            <person name="Wu K.P."/>
            <person name="Wang L.N."/>
            <person name="Leebens-Mack J.H."/>
            <person name="Tsai I.J."/>
        </authorList>
    </citation>
    <scope>NUCLEOTIDE SEQUENCE [LARGE SCALE GENOMIC DNA]</scope>
    <source>
        <strain evidence="3">cv. Chaw 1501</strain>
        <tissue evidence="2">Young leaves</tissue>
    </source>
</reference>
<comment type="caution">
    <text evidence="2">The sequence shown here is derived from an EMBL/GenBank/DDBJ whole genome shotgun (WGS) entry which is preliminary data.</text>
</comment>
<sequence>MSTNFYCNHCGLANDKRGGIRDHIKTIHKTAVHECSEKDCAFTFVEKRELEQHKKDCNSFKKVPVILKGQNDETINLEVSMKTTISKIKEMLAERTGEEVTKIRLMHGQAKMLDQKILALYDLNKSDIIMSVQDLTDAK</sequence>
<dbReference type="AlphaFoldDB" id="A0A3S3MSL0"/>
<evidence type="ECO:0000313" key="2">
    <source>
        <dbReference type="EMBL" id="RWR88994.1"/>
    </source>
</evidence>
<proteinExistence type="predicted"/>
<dbReference type="Gene3D" id="3.10.20.90">
    <property type="entry name" value="Phosphatidylinositol 3-kinase Catalytic Subunit, Chain A, domain 1"/>
    <property type="match status" value="1"/>
</dbReference>
<dbReference type="SMART" id="SM00355">
    <property type="entry name" value="ZnF_C2H2"/>
    <property type="match status" value="2"/>
</dbReference>
<gene>
    <name evidence="2" type="ORF">CKAN_01803800</name>
</gene>
<dbReference type="SMART" id="SM00213">
    <property type="entry name" value="UBQ"/>
    <property type="match status" value="1"/>
</dbReference>
<dbReference type="EMBL" id="QPKB01000007">
    <property type="protein sequence ID" value="RWR88994.1"/>
    <property type="molecule type" value="Genomic_DNA"/>
</dbReference>
<accession>A0A3S3MSL0</accession>
<protein>
    <recommendedName>
        <fullName evidence="1">Ubiquitin-like domain-containing protein</fullName>
    </recommendedName>
</protein>
<evidence type="ECO:0000313" key="3">
    <source>
        <dbReference type="Proteomes" id="UP000283530"/>
    </source>
</evidence>
<dbReference type="InterPro" id="IPR000626">
    <property type="entry name" value="Ubiquitin-like_dom"/>
</dbReference>
<feature type="domain" description="Ubiquitin-like" evidence="1">
    <location>
        <begin position="63"/>
        <end position="138"/>
    </location>
</feature>
<dbReference type="PROSITE" id="PS50053">
    <property type="entry name" value="UBIQUITIN_2"/>
    <property type="match status" value="1"/>
</dbReference>
<dbReference type="InterPro" id="IPR029071">
    <property type="entry name" value="Ubiquitin-like_domsf"/>
</dbReference>
<dbReference type="InterPro" id="IPR013087">
    <property type="entry name" value="Znf_C2H2_type"/>
</dbReference>
<evidence type="ECO:0000259" key="1">
    <source>
        <dbReference type="PROSITE" id="PS50053"/>
    </source>
</evidence>
<dbReference type="SUPFAM" id="SSF54236">
    <property type="entry name" value="Ubiquitin-like"/>
    <property type="match status" value="1"/>
</dbReference>
<keyword evidence="3" id="KW-1185">Reference proteome</keyword>
<name>A0A3S3MSL0_9MAGN</name>